<name>A0A930UCP4_9FLAO</name>
<evidence type="ECO:0000256" key="1">
    <source>
        <dbReference type="ARBA" id="ARBA00022729"/>
    </source>
</evidence>
<gene>
    <name evidence="3" type="ORF">IR213_07345</name>
</gene>
<reference evidence="3" key="1">
    <citation type="submission" date="2020-11" db="EMBL/GenBank/DDBJ databases">
        <title>Genome of Flavobacterium soyangense.</title>
        <authorList>
            <person name="Liu Q."/>
            <person name="Xin Y.-H."/>
        </authorList>
    </citation>
    <scope>NUCLEOTIDE SEQUENCE</scope>
    <source>
        <strain evidence="3">CGMCC 1.13493</strain>
    </source>
</reference>
<dbReference type="Proteomes" id="UP000646211">
    <property type="component" value="Unassembled WGS sequence"/>
</dbReference>
<comment type="caution">
    <text evidence="3">The sequence shown here is derived from an EMBL/GenBank/DDBJ whole genome shotgun (WGS) entry which is preliminary data.</text>
</comment>
<sequence length="918" mass="95742">MKKILRSYAFLFLIITFSNSIVFAKSRINSYVSETLATAPPTVTSPIYLCQNSVAVPLTATPSVGGTLNWYTLAAGGVALAGAPTPITTSVGATTYYVTQTIAGVESNPRTPIVVNVVANTGGVLTPFCDFANTTPTSVAFDWNNVIGYLGYNYSYSIAGGPIVTGFQVSPSHFDVPVPGPGMSVTFNILSVLGLPCVLPTSTTCNSTCTAAQKIAPTFASIAPFCSGTIPIPLLPTLSNEGITGTWIPAIIDNTISKIYTFTPDPILFPCALTQTIPVTVDPLVTPAFSGIPAVVCQGATAPILPLSSNNVTPISGTWIPATVNTAITGTTVYTFTPNPSQCASATLTTVSIRIDPVLTPAFNPVAPICSGAVLAPLPTTSLNGVTGTWTPALNNTVTTTYTFAPTAGQCANSTTMTITVNPNVTPTFTPVPAICSGKVLAALPTISTNLITGTWAPALNNTATTTYTFTPTAGLCATKTTMIIIVNPNVTPTFNPVPAVCNGSVIAPLPTTSTNGIAGTWSPALNNTVTTLYTFTPTAGLCATTTTLTINVNPIVPPNFAPIPNVCSGSTAPILANRSPSGIVGTWSPATISNTIGRNYVFTPTAGQCSSTQTLTVVITPRVVTNFAAIPAFCSGTVAPILGPTSPNNVNGTWSPATINNTTSGSYLFTPNATECATTQTLNVVVNPLITPNFEDIPLCSGTAAPILPPTSPNGITGTWSPSTISNVASGAYVFTPNASQCATAKTINVTVNPSNTLTSISWSVTDAFSKNQIVTIIATAAGNYLYQLDNGPFQTSSVFENVASGIHSITVIDANGCSTPITDNNVLVIGYPKYFTPNGDNYNDFWNISALSNQLNTRIYIFDRFGKLLKDISPNDPGWDGTYIGQPMPADDYWFTVEYVEQSIVKKYKSHFSLKR</sequence>
<accession>A0A930UCP4</accession>
<feature type="domain" description="Ig-like" evidence="2">
    <location>
        <begin position="40"/>
        <end position="117"/>
    </location>
</feature>
<dbReference type="Pfam" id="PF19081">
    <property type="entry name" value="Ig_7"/>
    <property type="match status" value="1"/>
</dbReference>
<dbReference type="AlphaFoldDB" id="A0A930UCP4"/>
<dbReference type="NCBIfam" id="TIGR04131">
    <property type="entry name" value="Bac_Flav_CTERM"/>
    <property type="match status" value="1"/>
</dbReference>
<evidence type="ECO:0000259" key="2">
    <source>
        <dbReference type="Pfam" id="PF19081"/>
    </source>
</evidence>
<protein>
    <submittedName>
        <fullName evidence="3">T9SS type B sorting domain-containing protein</fullName>
    </submittedName>
</protein>
<dbReference type="RefSeq" id="WP_194311658.1">
    <property type="nucleotide sequence ID" value="NZ_JADHEC010000012.1"/>
</dbReference>
<proteinExistence type="predicted"/>
<dbReference type="EMBL" id="JADHEC010000012">
    <property type="protein sequence ID" value="MBF2708402.1"/>
    <property type="molecule type" value="Genomic_DNA"/>
</dbReference>
<keyword evidence="4" id="KW-1185">Reference proteome</keyword>
<keyword evidence="1" id="KW-0732">Signal</keyword>
<dbReference type="Gene3D" id="2.60.40.1220">
    <property type="match status" value="6"/>
</dbReference>
<dbReference type="InterPro" id="IPR014755">
    <property type="entry name" value="Cu-Rt/internalin_Ig-like"/>
</dbReference>
<organism evidence="3 4">
    <name type="scientific">Flavobacterium soyangense</name>
    <dbReference type="NCBI Taxonomy" id="2023265"/>
    <lineage>
        <taxon>Bacteria</taxon>
        <taxon>Pseudomonadati</taxon>
        <taxon>Bacteroidota</taxon>
        <taxon>Flavobacteriia</taxon>
        <taxon>Flavobacteriales</taxon>
        <taxon>Flavobacteriaceae</taxon>
        <taxon>Flavobacterium</taxon>
    </lineage>
</organism>
<evidence type="ECO:0000313" key="3">
    <source>
        <dbReference type="EMBL" id="MBF2708402.1"/>
    </source>
</evidence>
<evidence type="ECO:0000313" key="4">
    <source>
        <dbReference type="Proteomes" id="UP000646211"/>
    </source>
</evidence>
<dbReference type="Pfam" id="PF13585">
    <property type="entry name" value="CHU_C"/>
    <property type="match status" value="1"/>
</dbReference>
<dbReference type="InterPro" id="IPR026341">
    <property type="entry name" value="T9SS_type_B"/>
</dbReference>
<dbReference type="InterPro" id="IPR044023">
    <property type="entry name" value="Ig_7"/>
</dbReference>